<dbReference type="EMBL" id="CAEZWM010000143">
    <property type="protein sequence ID" value="CAB4663201.1"/>
    <property type="molecule type" value="Genomic_DNA"/>
</dbReference>
<name>A0A6J6LN50_9ZZZZ</name>
<evidence type="ECO:0000313" key="6">
    <source>
        <dbReference type="EMBL" id="CAB5007589.1"/>
    </source>
</evidence>
<evidence type="ECO:0000313" key="4">
    <source>
        <dbReference type="EMBL" id="CAB4869480.1"/>
    </source>
</evidence>
<dbReference type="EMBL" id="CAFBLK010000127">
    <property type="protein sequence ID" value="CAB4869480.1"/>
    <property type="molecule type" value="Genomic_DNA"/>
</dbReference>
<evidence type="ECO:0000313" key="1">
    <source>
        <dbReference type="EMBL" id="CAB4663201.1"/>
    </source>
</evidence>
<evidence type="ECO:0000313" key="3">
    <source>
        <dbReference type="EMBL" id="CAB4791224.1"/>
    </source>
</evidence>
<dbReference type="AlphaFoldDB" id="A0A6J6LN50"/>
<reference evidence="1" key="1">
    <citation type="submission" date="2020-05" db="EMBL/GenBank/DDBJ databases">
        <authorList>
            <person name="Chiriac C."/>
            <person name="Salcher M."/>
            <person name="Ghai R."/>
            <person name="Kavagutti S V."/>
        </authorList>
    </citation>
    <scope>NUCLEOTIDE SEQUENCE</scope>
</reference>
<proteinExistence type="predicted"/>
<gene>
    <name evidence="1" type="ORF">UFOPK2242_01096</name>
    <name evidence="2" type="ORF">UFOPK2925_00440</name>
    <name evidence="3" type="ORF">UFOPK2996_00474</name>
    <name evidence="4" type="ORF">UFOPK3317_00820</name>
    <name evidence="5" type="ORF">UFOPK3974_00115</name>
    <name evidence="6" type="ORF">UFOPK4071_00542</name>
</gene>
<evidence type="ECO:0000313" key="2">
    <source>
        <dbReference type="EMBL" id="CAB4774051.1"/>
    </source>
</evidence>
<organism evidence="1">
    <name type="scientific">freshwater metagenome</name>
    <dbReference type="NCBI Taxonomy" id="449393"/>
    <lineage>
        <taxon>unclassified sequences</taxon>
        <taxon>metagenomes</taxon>
        <taxon>ecological metagenomes</taxon>
    </lineage>
</organism>
<protein>
    <submittedName>
        <fullName evidence="1">Unannotated protein</fullName>
    </submittedName>
</protein>
<accession>A0A6J6LN50</accession>
<dbReference type="EMBL" id="CAFAAH010000043">
    <property type="protein sequence ID" value="CAB4791224.1"/>
    <property type="molecule type" value="Genomic_DNA"/>
</dbReference>
<evidence type="ECO:0000313" key="5">
    <source>
        <dbReference type="EMBL" id="CAB4976652.1"/>
    </source>
</evidence>
<dbReference type="EMBL" id="CAFBPF010000050">
    <property type="protein sequence ID" value="CAB5007589.1"/>
    <property type="molecule type" value="Genomic_DNA"/>
</dbReference>
<dbReference type="EMBL" id="CAEZZU010000043">
    <property type="protein sequence ID" value="CAB4774051.1"/>
    <property type="molecule type" value="Genomic_DNA"/>
</dbReference>
<sequence length="86" mass="8976">MIINSPVHPVRVRCSDQGAASEAWDAANQGLPIVLLADGNPVIAGRLAAELTASRARVVVMVGSPDDPAVQAVVDQLAKELFGHDH</sequence>
<dbReference type="EMBL" id="CAFBOR010000007">
    <property type="protein sequence ID" value="CAB4976652.1"/>
    <property type="molecule type" value="Genomic_DNA"/>
</dbReference>